<sequence length="230" mass="26822">MSDIFIYTLGFLSQVLFFARNIAQWFLSEKEGEVISPVVYWQISLAASILMLTYGILRNDFAIVLGQFIVYLIYIRNLQLKKAWRRMHIVSRILAVAVPLAYLGWLFWGESYNFSSILKNEEVSVLLMIWGTAGQIIFTFRFIYQWIYSEKRKDSFLPLGFWIISTVGSLMIFTYAIYRLDPVLFAAHSLGLFIYIRNILLHFGYGSLFSKLEKIPFFNKVIGKIADKLK</sequence>
<dbReference type="Proteomes" id="UP000184164">
    <property type="component" value="Unassembled WGS sequence"/>
</dbReference>
<keyword evidence="1" id="KW-0472">Membrane</keyword>
<reference evidence="3 4" key="1">
    <citation type="submission" date="2016-11" db="EMBL/GenBank/DDBJ databases">
        <authorList>
            <person name="Jaros S."/>
            <person name="Januszkiewicz K."/>
            <person name="Wedrychowicz H."/>
        </authorList>
    </citation>
    <scope>NUCLEOTIDE SEQUENCE [LARGE SCALE GENOMIC DNA]</scope>
    <source>
        <strain evidence="3 4">DSM 26910</strain>
    </source>
</reference>
<dbReference type="Gene3D" id="1.20.1280.290">
    <property type="match status" value="2"/>
</dbReference>
<dbReference type="OrthoDB" id="9793186at2"/>
<feature type="transmembrane region" description="Helical" evidence="1">
    <location>
        <begin position="184"/>
        <end position="205"/>
    </location>
</feature>
<organism evidence="3 4">
    <name type="scientific">Mariniphaga anaerophila</name>
    <dbReference type="NCBI Taxonomy" id="1484053"/>
    <lineage>
        <taxon>Bacteria</taxon>
        <taxon>Pseudomonadati</taxon>
        <taxon>Bacteroidota</taxon>
        <taxon>Bacteroidia</taxon>
        <taxon>Marinilabiliales</taxon>
        <taxon>Prolixibacteraceae</taxon>
        <taxon>Mariniphaga</taxon>
    </lineage>
</organism>
<feature type="transmembrane region" description="Helical" evidence="1">
    <location>
        <begin position="6"/>
        <end position="26"/>
    </location>
</feature>
<keyword evidence="1" id="KW-1133">Transmembrane helix</keyword>
<accession>A0A1M5BBE5</accession>
<feature type="domain" description="Lipid A biosynthesis N-terminal" evidence="2">
    <location>
        <begin position="9"/>
        <end position="80"/>
    </location>
</feature>
<name>A0A1M5BBE5_9BACT</name>
<dbReference type="SMART" id="SM01259">
    <property type="entry name" value="LAB_N"/>
    <property type="match status" value="2"/>
</dbReference>
<feature type="domain" description="Lipid A biosynthesis N-terminal" evidence="2">
    <location>
        <begin position="130"/>
        <end position="201"/>
    </location>
</feature>
<proteinExistence type="predicted"/>
<feature type="transmembrane region" description="Helical" evidence="1">
    <location>
        <begin position="123"/>
        <end position="144"/>
    </location>
</feature>
<feature type="transmembrane region" description="Helical" evidence="1">
    <location>
        <begin position="89"/>
        <end position="108"/>
    </location>
</feature>
<evidence type="ECO:0000256" key="1">
    <source>
        <dbReference type="SAM" id="Phobius"/>
    </source>
</evidence>
<evidence type="ECO:0000313" key="3">
    <source>
        <dbReference type="EMBL" id="SHF39780.1"/>
    </source>
</evidence>
<protein>
    <submittedName>
        <fullName evidence="3">Uncharacterized N-terminal domain of lipid-A-disaccharide synthase</fullName>
    </submittedName>
</protein>
<dbReference type="AlphaFoldDB" id="A0A1M5BBE5"/>
<dbReference type="RefSeq" id="WP_073001854.1">
    <property type="nucleotide sequence ID" value="NZ_FQUM01000005.1"/>
</dbReference>
<evidence type="ECO:0000313" key="4">
    <source>
        <dbReference type="Proteomes" id="UP000184164"/>
    </source>
</evidence>
<dbReference type="InterPro" id="IPR011499">
    <property type="entry name" value="Lipid_A_biosynth_N"/>
</dbReference>
<evidence type="ECO:0000259" key="2">
    <source>
        <dbReference type="SMART" id="SM01259"/>
    </source>
</evidence>
<feature type="transmembrane region" description="Helical" evidence="1">
    <location>
        <begin position="61"/>
        <end position="77"/>
    </location>
</feature>
<dbReference type="GO" id="GO:0008915">
    <property type="term" value="F:lipid-A-disaccharide synthase activity"/>
    <property type="evidence" value="ECO:0007669"/>
    <property type="project" value="InterPro"/>
</dbReference>
<dbReference type="STRING" id="1484053.SAMN05444274_10571"/>
<gene>
    <name evidence="3" type="ORF">SAMN05444274_10571</name>
</gene>
<feature type="transmembrane region" description="Helical" evidence="1">
    <location>
        <begin position="156"/>
        <end position="178"/>
    </location>
</feature>
<feature type="transmembrane region" description="Helical" evidence="1">
    <location>
        <begin position="38"/>
        <end position="55"/>
    </location>
</feature>
<keyword evidence="1" id="KW-0812">Transmembrane</keyword>
<dbReference type="GO" id="GO:0016020">
    <property type="term" value="C:membrane"/>
    <property type="evidence" value="ECO:0007669"/>
    <property type="project" value="GOC"/>
</dbReference>
<dbReference type="GO" id="GO:0009245">
    <property type="term" value="P:lipid A biosynthetic process"/>
    <property type="evidence" value="ECO:0007669"/>
    <property type="project" value="InterPro"/>
</dbReference>
<keyword evidence="4" id="KW-1185">Reference proteome</keyword>
<dbReference type="Pfam" id="PF07578">
    <property type="entry name" value="LAB_N"/>
    <property type="match status" value="2"/>
</dbReference>
<dbReference type="EMBL" id="FQUM01000005">
    <property type="protein sequence ID" value="SHF39780.1"/>
    <property type="molecule type" value="Genomic_DNA"/>
</dbReference>